<dbReference type="Proteomes" id="UP000008177">
    <property type="component" value="Unplaced contigs"/>
</dbReference>
<feature type="region of interest" description="Disordered" evidence="1">
    <location>
        <begin position="1"/>
        <end position="23"/>
    </location>
</feature>
<dbReference type="AlphaFoldDB" id="G2XNS2"/>
<proteinExistence type="predicted"/>
<evidence type="ECO:0000313" key="2">
    <source>
        <dbReference type="EMBL" id="CCD42528.1"/>
    </source>
</evidence>
<organism evidence="2 3">
    <name type="scientific">Botryotinia fuckeliana (strain T4)</name>
    <name type="common">Noble rot fungus</name>
    <name type="synonym">Botrytis cinerea</name>
    <dbReference type="NCBI Taxonomy" id="999810"/>
    <lineage>
        <taxon>Eukaryota</taxon>
        <taxon>Fungi</taxon>
        <taxon>Dikarya</taxon>
        <taxon>Ascomycota</taxon>
        <taxon>Pezizomycotina</taxon>
        <taxon>Leotiomycetes</taxon>
        <taxon>Helotiales</taxon>
        <taxon>Sclerotiniaceae</taxon>
        <taxon>Botrytis</taxon>
    </lineage>
</organism>
<protein>
    <submittedName>
        <fullName evidence="2">Uncharacterized protein</fullName>
    </submittedName>
</protein>
<dbReference type="EMBL" id="FQ790246">
    <property type="protein sequence ID" value="CCD42528.1"/>
    <property type="molecule type" value="Genomic_DNA"/>
</dbReference>
<dbReference type="InParanoid" id="G2XNS2"/>
<gene>
    <name evidence="2" type="ORF">BofuT4_uP076110.1</name>
</gene>
<accession>G2XNS2</accession>
<sequence>MKRMGIRRGNDENEDNVEQPEQNIFSTRLGGYTTSSTCPFPHRFQAPGYSHNLPHIPHSTVDWNQLNYSFSCGL</sequence>
<name>G2XNS2_BOTF4</name>
<reference evidence="3" key="1">
    <citation type="journal article" date="2011" name="PLoS Genet.">
        <title>Genomic analysis of the necrotrophic fungal pathogens Sclerotinia sclerotiorum and Botrytis cinerea.</title>
        <authorList>
            <person name="Amselem J."/>
            <person name="Cuomo C.A."/>
            <person name="van Kan J.A."/>
            <person name="Viaud M."/>
            <person name="Benito E.P."/>
            <person name="Couloux A."/>
            <person name="Coutinho P.M."/>
            <person name="de Vries R.P."/>
            <person name="Dyer P.S."/>
            <person name="Fillinger S."/>
            <person name="Fournier E."/>
            <person name="Gout L."/>
            <person name="Hahn M."/>
            <person name="Kohn L."/>
            <person name="Lapalu N."/>
            <person name="Plummer K.M."/>
            <person name="Pradier J.M."/>
            <person name="Quevillon E."/>
            <person name="Sharon A."/>
            <person name="Simon A."/>
            <person name="ten Have A."/>
            <person name="Tudzynski B."/>
            <person name="Tudzynski P."/>
            <person name="Wincker P."/>
            <person name="Andrew M."/>
            <person name="Anthouard V."/>
            <person name="Beever R.E."/>
            <person name="Beffa R."/>
            <person name="Benoit I."/>
            <person name="Bouzid O."/>
            <person name="Brault B."/>
            <person name="Chen Z."/>
            <person name="Choquer M."/>
            <person name="Collemare J."/>
            <person name="Cotton P."/>
            <person name="Danchin E.G."/>
            <person name="Da Silva C."/>
            <person name="Gautier A."/>
            <person name="Giraud C."/>
            <person name="Giraud T."/>
            <person name="Gonzalez C."/>
            <person name="Grossetete S."/>
            <person name="Guldener U."/>
            <person name="Henrissat B."/>
            <person name="Howlett B.J."/>
            <person name="Kodira C."/>
            <person name="Kretschmer M."/>
            <person name="Lappartient A."/>
            <person name="Leroch M."/>
            <person name="Levis C."/>
            <person name="Mauceli E."/>
            <person name="Neuveglise C."/>
            <person name="Oeser B."/>
            <person name="Pearson M."/>
            <person name="Poulain J."/>
            <person name="Poussereau N."/>
            <person name="Quesneville H."/>
            <person name="Rascle C."/>
            <person name="Schumacher J."/>
            <person name="Segurens B."/>
            <person name="Sexton A."/>
            <person name="Silva E."/>
            <person name="Sirven C."/>
            <person name="Soanes D.M."/>
            <person name="Talbot N.J."/>
            <person name="Templeton M."/>
            <person name="Yandava C."/>
            <person name="Yarden O."/>
            <person name="Zeng Q."/>
            <person name="Rollins J.A."/>
            <person name="Lebrun M.H."/>
            <person name="Dickman M."/>
        </authorList>
    </citation>
    <scope>NUCLEOTIDE SEQUENCE [LARGE SCALE GENOMIC DNA]</scope>
    <source>
        <strain evidence="3">T4</strain>
    </source>
</reference>
<evidence type="ECO:0000256" key="1">
    <source>
        <dbReference type="SAM" id="MobiDB-lite"/>
    </source>
</evidence>
<dbReference type="HOGENOM" id="CLU_2687497_0_0_1"/>
<evidence type="ECO:0000313" key="3">
    <source>
        <dbReference type="Proteomes" id="UP000008177"/>
    </source>
</evidence>